<proteinExistence type="predicted"/>
<name>A0A381N5Z0_9ZZZZ</name>
<dbReference type="Pfam" id="PF04357">
    <property type="entry name" value="TamB"/>
    <property type="match status" value="1"/>
</dbReference>
<dbReference type="InterPro" id="IPR007452">
    <property type="entry name" value="TamB_C"/>
</dbReference>
<keyword evidence="3" id="KW-1133">Transmembrane helix</keyword>
<evidence type="ECO:0000256" key="3">
    <source>
        <dbReference type="ARBA" id="ARBA00022989"/>
    </source>
</evidence>
<keyword evidence="4" id="KW-0472">Membrane</keyword>
<organism evidence="6">
    <name type="scientific">marine metagenome</name>
    <dbReference type="NCBI Taxonomy" id="408172"/>
    <lineage>
        <taxon>unclassified sequences</taxon>
        <taxon>metagenomes</taxon>
        <taxon>ecological metagenomes</taxon>
    </lineage>
</organism>
<dbReference type="GO" id="GO:0009306">
    <property type="term" value="P:protein secretion"/>
    <property type="evidence" value="ECO:0007669"/>
    <property type="project" value="InterPro"/>
</dbReference>
<reference evidence="6" key="1">
    <citation type="submission" date="2018-05" db="EMBL/GenBank/DDBJ databases">
        <authorList>
            <person name="Lanie J.A."/>
            <person name="Ng W.-L."/>
            <person name="Kazmierczak K.M."/>
            <person name="Andrzejewski T.M."/>
            <person name="Davidsen T.M."/>
            <person name="Wayne K.J."/>
            <person name="Tettelin H."/>
            <person name="Glass J.I."/>
            <person name="Rusch D."/>
            <person name="Podicherti R."/>
            <person name="Tsui H.-C.T."/>
            <person name="Winkler M.E."/>
        </authorList>
    </citation>
    <scope>NUCLEOTIDE SEQUENCE</scope>
</reference>
<sequence>MVILFSVTSIPKVQTFLAQKIANQFSKQYGTKVQISKAELNLSGDIDLNNFLVIDHKRDTLIYFNSLNLSPRSLKKMISNDLNFKSIEFDGLILNLVKYISEDKTNLEIFLDKLNKRKKPVKIGGELNFEIQNVIGYNSNISYKDFNSFGNNFFIYDLNIDFSNIKLFENNLNFDINNINYKNDLGFSLKEFSSNLILNNKDFYLNDIEFNYEKSNIKGDLYIDFSKINNENSINLGSIDSVYLDFKIADSKIYPSDLSIVYDKIDKTYSDSWNLKSDINGFISNLKINNTILSNNDNLIEFDAKLSNIFSGRDDYLLDFKFKKINTSSQTINSIFPEVFGTIIPTSTKSLGKFNFNGNAWINPYEVKSNFNLQIQEATVNAFLKISDLSNIDNAIYTGYVEGKNLDISKFVNFKSIGRSNFKFDINGRGFTSEYLDSQVTGKIEDISFNNQILQKLEIFGQVKDQVFNGKLTLNDPNLNLDFNGLIDYSNDLIDFNFNSSVKFANLFNLGFNDNGILNGDFIVKLRGNNIKDLIGDLTLQKIKYQNIDRTIEFKDLYAQLRNNEGNRIINIASEDIVSGILIGEYDFLNLRSSILNNFGNHYSNYKFLSPIESQNISFSLNFKPKFLKLINNDLSIDENTFIKGRFESNGNYEVKLESSLLNFKDITANNLNLDINNKVGFIKIDKIKSPLINGKDFELNSNFINDSLIVSSSYSSSKNELNKLNFSHTINDENKSVISFSDIELIINDQNWSINKIKENNLPIITFSRGIKDYSFYNGNFKSNNQYLSVNLSEDANNSNYLFDFNNVSLENFTSSSDKIFFQALINGNIELIKKDDLYKGTSSLIIDDLRANNNSLGTANLEINASNDLKSFVMSFDIIEDSQKTLGLEGNFSIEEDFYPLDLKLNMKNFAIMPFSKIGGNVITNFDGLFDSDISISGNSNTPSFTGEIRTNGVEFLIPYLNVKYELSNNPVFKLTNQSFEINDFNLYNSKTNTIGSLNGIITHNKFKNWLLDLSIDTKNLMILDTDSKNDPVYFGKGFLNGYSTIFGPSENLLIDLKGSTNKGTFLTIPIKKSTNTGDLSYLNFVNNSENNNNIKRTGLKVNLDLDFNSNANVEVILDPESDSKLLVKGDGNLKFKINTLGNFNIFGDYTVNSGSYFFNSLGIVDREFILTKGSTIVWNGNPYMADLNINANYEIPGGANPAILIQNTSFNRKIPTNIDVNLSGNLIEMNTPDFKINFPNTSGPIKSELEYYLVDKEKTQKQAISLLYQGTFIDEISLSSVSSQAITNNLFQKASGIIDDIFTSSDDKMNVGINYLKGDKNAASSLLNRDRLGLTLKTEISEKILINGKIGVPVGSVEENVIIGDVQIEFLLNEEGNLKARFFNKENEYQYFANDIGYTQGIGISYELEFDSFKELFKKTSKTKK</sequence>
<feature type="domain" description="Translocation and assembly module TamB C-terminal" evidence="5">
    <location>
        <begin position="993"/>
        <end position="1413"/>
    </location>
</feature>
<comment type="subcellular location">
    <subcellularLocation>
        <location evidence="1">Membrane</location>
        <topology evidence="1">Single-pass membrane protein</topology>
    </subcellularLocation>
</comment>
<gene>
    <name evidence="6" type="ORF">METZ01_LOCUS2338</name>
</gene>
<evidence type="ECO:0000256" key="1">
    <source>
        <dbReference type="ARBA" id="ARBA00004167"/>
    </source>
</evidence>
<evidence type="ECO:0000256" key="2">
    <source>
        <dbReference type="ARBA" id="ARBA00022692"/>
    </source>
</evidence>
<dbReference type="EMBL" id="UINC01000119">
    <property type="protein sequence ID" value="SUZ49484.1"/>
    <property type="molecule type" value="Genomic_DNA"/>
</dbReference>
<evidence type="ECO:0000256" key="4">
    <source>
        <dbReference type="ARBA" id="ARBA00023136"/>
    </source>
</evidence>
<accession>A0A381N5Z0</accession>
<keyword evidence="2" id="KW-0812">Transmembrane</keyword>
<dbReference type="GO" id="GO:0005886">
    <property type="term" value="C:plasma membrane"/>
    <property type="evidence" value="ECO:0007669"/>
    <property type="project" value="InterPro"/>
</dbReference>
<evidence type="ECO:0000313" key="6">
    <source>
        <dbReference type="EMBL" id="SUZ49484.1"/>
    </source>
</evidence>
<evidence type="ECO:0000259" key="5">
    <source>
        <dbReference type="Pfam" id="PF04357"/>
    </source>
</evidence>
<protein>
    <recommendedName>
        <fullName evidence="5">Translocation and assembly module TamB C-terminal domain-containing protein</fullName>
    </recommendedName>
</protein>